<keyword evidence="2" id="KW-0378">Hydrolase</keyword>
<evidence type="ECO:0000313" key="2">
    <source>
        <dbReference type="EMBL" id="MFD1812013.1"/>
    </source>
</evidence>
<protein>
    <submittedName>
        <fullName evidence="2">Alpha/beta hydrolase</fullName>
    </submittedName>
</protein>
<dbReference type="GO" id="GO:0016787">
    <property type="term" value="F:hydrolase activity"/>
    <property type="evidence" value="ECO:0007669"/>
    <property type="project" value="UniProtKB-KW"/>
</dbReference>
<feature type="signal peptide" evidence="1">
    <location>
        <begin position="1"/>
        <end position="17"/>
    </location>
</feature>
<dbReference type="SUPFAM" id="SSF53474">
    <property type="entry name" value="alpha/beta-Hydrolases"/>
    <property type="match status" value="1"/>
</dbReference>
<feature type="chain" id="PRO_5045419087" evidence="1">
    <location>
        <begin position="18"/>
        <end position="326"/>
    </location>
</feature>
<sequence length="326" mass="34852">MKILMATALAVATTALAAPHAVAGGTHTETATVDHVTMLTDRRAAVFVDSPAMGRIVQVQVLLPADVDASRPTLYLLDGVGGGTESDGQESDWTTQTDVVDFFADKPVNVVLPVGGTGSYYTDWQKTDPVLGVNQWETFLTEELPPLIDDEFDGNGVNAVAGLSMGGAAALNLITRKPELYTGVASYSGCADTTSPEARFMVRRSVGYVDGDADNMWGTDDDPDWTAHDPMANAEALRGKVVYSSVGSGAMGEHERFDDPDLPVIMLLGGSLEAAAYHCTLGFEQRLEDLGIPATFDYTRGGTHTWPYWQDALRSSWPSLSHAMSV</sequence>
<gene>
    <name evidence="2" type="ORF">ACFSJG_07300</name>
</gene>
<dbReference type="RefSeq" id="WP_378484540.1">
    <property type="nucleotide sequence ID" value="NZ_JBHUFB010000009.1"/>
</dbReference>
<organism evidence="2 3">
    <name type="scientific">Rhodococcus gannanensis</name>
    <dbReference type="NCBI Taxonomy" id="1960308"/>
    <lineage>
        <taxon>Bacteria</taxon>
        <taxon>Bacillati</taxon>
        <taxon>Actinomycetota</taxon>
        <taxon>Actinomycetes</taxon>
        <taxon>Mycobacteriales</taxon>
        <taxon>Nocardiaceae</taxon>
        <taxon>Rhodococcus</taxon>
    </lineage>
</organism>
<comment type="caution">
    <text evidence="2">The sequence shown here is derived from an EMBL/GenBank/DDBJ whole genome shotgun (WGS) entry which is preliminary data.</text>
</comment>
<dbReference type="Pfam" id="PF00756">
    <property type="entry name" value="Esterase"/>
    <property type="match status" value="1"/>
</dbReference>
<evidence type="ECO:0000313" key="3">
    <source>
        <dbReference type="Proteomes" id="UP001597286"/>
    </source>
</evidence>
<dbReference type="InterPro" id="IPR029058">
    <property type="entry name" value="AB_hydrolase_fold"/>
</dbReference>
<keyword evidence="1" id="KW-0732">Signal</keyword>
<dbReference type="InterPro" id="IPR050583">
    <property type="entry name" value="Mycobacterial_A85_antigen"/>
</dbReference>
<proteinExistence type="predicted"/>
<accession>A0ABW4P1L2</accession>
<evidence type="ECO:0000256" key="1">
    <source>
        <dbReference type="SAM" id="SignalP"/>
    </source>
</evidence>
<dbReference type="PANTHER" id="PTHR48098:SF1">
    <property type="entry name" value="DIACYLGLYCEROL ACYLTRANSFERASE_MYCOLYLTRANSFERASE AG85A"/>
    <property type="match status" value="1"/>
</dbReference>
<dbReference type="EMBL" id="JBHUFB010000009">
    <property type="protein sequence ID" value="MFD1812013.1"/>
    <property type="molecule type" value="Genomic_DNA"/>
</dbReference>
<dbReference type="Proteomes" id="UP001597286">
    <property type="component" value="Unassembled WGS sequence"/>
</dbReference>
<dbReference type="InterPro" id="IPR000801">
    <property type="entry name" value="Esterase-like"/>
</dbReference>
<name>A0ABW4P1L2_9NOCA</name>
<keyword evidence="3" id="KW-1185">Reference proteome</keyword>
<dbReference type="Gene3D" id="3.40.50.1820">
    <property type="entry name" value="alpha/beta hydrolase"/>
    <property type="match status" value="1"/>
</dbReference>
<reference evidence="3" key="1">
    <citation type="journal article" date="2019" name="Int. J. Syst. Evol. Microbiol.">
        <title>The Global Catalogue of Microorganisms (GCM) 10K type strain sequencing project: providing services to taxonomists for standard genome sequencing and annotation.</title>
        <authorList>
            <consortium name="The Broad Institute Genomics Platform"/>
            <consortium name="The Broad Institute Genome Sequencing Center for Infectious Disease"/>
            <person name="Wu L."/>
            <person name="Ma J."/>
        </authorList>
    </citation>
    <scope>NUCLEOTIDE SEQUENCE [LARGE SCALE GENOMIC DNA]</scope>
    <source>
        <strain evidence="3">DT72</strain>
    </source>
</reference>
<dbReference type="PANTHER" id="PTHR48098">
    <property type="entry name" value="ENTEROCHELIN ESTERASE-RELATED"/>
    <property type="match status" value="1"/>
</dbReference>